<feature type="transmembrane region" description="Helical" evidence="2">
    <location>
        <begin position="78"/>
        <end position="98"/>
    </location>
</feature>
<feature type="compositionally biased region" description="Basic and acidic residues" evidence="1">
    <location>
        <begin position="165"/>
        <end position="184"/>
    </location>
</feature>
<dbReference type="Gene3D" id="2.60.40.650">
    <property type="match status" value="1"/>
</dbReference>
<protein>
    <submittedName>
        <fullName evidence="4">Molybdopterin-dependent oxidoreductase</fullName>
    </submittedName>
</protein>
<dbReference type="PANTHER" id="PTHR19372:SF7">
    <property type="entry name" value="SULFITE OXIDASE, MITOCHONDRIAL"/>
    <property type="match status" value="1"/>
</dbReference>
<evidence type="ECO:0000256" key="1">
    <source>
        <dbReference type="SAM" id="MobiDB-lite"/>
    </source>
</evidence>
<evidence type="ECO:0000256" key="2">
    <source>
        <dbReference type="SAM" id="Phobius"/>
    </source>
</evidence>
<evidence type="ECO:0000259" key="3">
    <source>
        <dbReference type="Pfam" id="PF00174"/>
    </source>
</evidence>
<dbReference type="Pfam" id="PF00174">
    <property type="entry name" value="Oxidored_molyb"/>
    <property type="match status" value="1"/>
</dbReference>
<dbReference type="InterPro" id="IPR036374">
    <property type="entry name" value="OxRdtase_Mopterin-bd_sf"/>
</dbReference>
<evidence type="ECO:0000313" key="4">
    <source>
        <dbReference type="EMBL" id="QEW04068.1"/>
    </source>
</evidence>
<dbReference type="RefSeq" id="WP_150925847.1">
    <property type="nucleotide sequence ID" value="NZ_CP044232.1"/>
</dbReference>
<dbReference type="InterPro" id="IPR014756">
    <property type="entry name" value="Ig_E-set"/>
</dbReference>
<feature type="domain" description="Oxidoreductase molybdopterin-binding" evidence="3">
    <location>
        <begin position="276"/>
        <end position="427"/>
    </location>
</feature>
<name>A0A5J6L6C4_9MICO</name>
<dbReference type="SUPFAM" id="SSF81296">
    <property type="entry name" value="E set domains"/>
    <property type="match status" value="1"/>
</dbReference>
<dbReference type="KEGG" id="mlz:F6J85_13865"/>
<feature type="transmembrane region" description="Helical" evidence="2">
    <location>
        <begin position="16"/>
        <end position="42"/>
    </location>
</feature>
<sequence>MEGSAVAKVTGMRRRFWGWAAIGGIVSAGVFLAAAELVALVASREASPLLALGSVVIDAVPQPLKELAISTFGEYDKIALLVGLALAVLAAAAVAGVLQFIRPPLGVAVVVIAGGLSLAAALTRAEAGPAAALPALGGTAAGGVTLWWLVARVRRWAAAAVDAVPDERGSPSPARDGDPAERPTVHAKGATASPSVDRRAFLRVTAIAGASALIVGIGARALIDATSSSFAAVRKALRLPAPKSSVTVPAGAELDVPGISPLFTPNADFYRVDTALTVPSVDPATWRLVIDGMVEQRVELTFDDLVGMGLDEYAITLTCVSNEVGGPLVGNAMWLGVPVRDVLRKARPLAGADMVLSRSVDGFTASTPLPSLTDDGLDAILAVGMNGEPLPLEHGFPVRMVVPGLYGYVSATKWLTELKVTTFDADEAYWTPRGYSAKAPIRFSSRLDTPRTGEPVPAGRTALAGVAWAQTVGIEQVDVSIDDGRWQTATLSNPISDDTWVQWFFEWDATPGAHNIVVRATDKNGDVQIGERTPVAPDGSTGWHRTLIRVT</sequence>
<dbReference type="EMBL" id="CP044232">
    <property type="protein sequence ID" value="QEW04068.1"/>
    <property type="molecule type" value="Genomic_DNA"/>
</dbReference>
<dbReference type="SUPFAM" id="SSF56524">
    <property type="entry name" value="Oxidoreductase molybdopterin-binding domain"/>
    <property type="match status" value="1"/>
</dbReference>
<feature type="transmembrane region" description="Helical" evidence="2">
    <location>
        <begin position="131"/>
        <end position="150"/>
    </location>
</feature>
<dbReference type="GO" id="GO:0043546">
    <property type="term" value="F:molybdopterin cofactor binding"/>
    <property type="evidence" value="ECO:0007669"/>
    <property type="project" value="TreeGrafter"/>
</dbReference>
<accession>A0A5J6L6C4</accession>
<feature type="transmembrane region" description="Helical" evidence="2">
    <location>
        <begin position="105"/>
        <end position="125"/>
    </location>
</feature>
<dbReference type="GO" id="GO:0006790">
    <property type="term" value="P:sulfur compound metabolic process"/>
    <property type="evidence" value="ECO:0007669"/>
    <property type="project" value="TreeGrafter"/>
</dbReference>
<gene>
    <name evidence="4" type="ORF">F6J85_13865</name>
</gene>
<feature type="region of interest" description="Disordered" evidence="1">
    <location>
        <begin position="164"/>
        <end position="192"/>
    </location>
</feature>
<keyword evidence="5" id="KW-1185">Reference proteome</keyword>
<dbReference type="GO" id="GO:0020037">
    <property type="term" value="F:heme binding"/>
    <property type="evidence" value="ECO:0007669"/>
    <property type="project" value="TreeGrafter"/>
</dbReference>
<evidence type="ECO:0000313" key="5">
    <source>
        <dbReference type="Proteomes" id="UP000325516"/>
    </source>
</evidence>
<organism evidence="4 5">
    <name type="scientific">Microbacterium lushaniae</name>
    <dbReference type="NCBI Taxonomy" id="2614639"/>
    <lineage>
        <taxon>Bacteria</taxon>
        <taxon>Bacillati</taxon>
        <taxon>Actinomycetota</taxon>
        <taxon>Actinomycetes</taxon>
        <taxon>Micrococcales</taxon>
        <taxon>Microbacteriaceae</taxon>
        <taxon>Microbacterium</taxon>
    </lineage>
</organism>
<proteinExistence type="predicted"/>
<dbReference type="Gene3D" id="3.90.420.10">
    <property type="entry name" value="Oxidoreductase, molybdopterin-binding domain"/>
    <property type="match status" value="1"/>
</dbReference>
<dbReference type="GO" id="GO:0008482">
    <property type="term" value="F:sulfite oxidase activity"/>
    <property type="evidence" value="ECO:0007669"/>
    <property type="project" value="TreeGrafter"/>
</dbReference>
<dbReference type="AlphaFoldDB" id="A0A5J6L6C4"/>
<dbReference type="Proteomes" id="UP000325516">
    <property type="component" value="Chromosome"/>
</dbReference>
<dbReference type="PANTHER" id="PTHR19372">
    <property type="entry name" value="SULFITE REDUCTASE"/>
    <property type="match status" value="1"/>
</dbReference>
<keyword evidence="2" id="KW-1133">Transmembrane helix</keyword>
<dbReference type="InterPro" id="IPR000572">
    <property type="entry name" value="OxRdtase_Mopterin-bd_dom"/>
</dbReference>
<reference evidence="5" key="1">
    <citation type="submission" date="2019-09" db="EMBL/GenBank/DDBJ databases">
        <title>Mumia zhuanghuii sp. nov. isolated from the intestinal contents of plateau pika (Ochotona curzoniae) in the Qinghai-Tibet plateau of China.</title>
        <authorList>
            <person name="Tian Z."/>
        </authorList>
    </citation>
    <scope>NUCLEOTIDE SEQUENCE [LARGE SCALE GENOMIC DNA]</scope>
    <source>
        <strain evidence="5">L-031</strain>
    </source>
</reference>
<feature type="transmembrane region" description="Helical" evidence="2">
    <location>
        <begin position="200"/>
        <end position="223"/>
    </location>
</feature>
<keyword evidence="2" id="KW-0472">Membrane</keyword>
<keyword evidence="2" id="KW-0812">Transmembrane</keyword>